<keyword evidence="2" id="KW-1185">Reference proteome</keyword>
<dbReference type="AlphaFoldDB" id="A0A6A4N9D5"/>
<proteinExistence type="predicted"/>
<dbReference type="Proteomes" id="UP000447434">
    <property type="component" value="Chromosome 23"/>
</dbReference>
<gene>
    <name evidence="1" type="ORF">Lalb_Chr23g0273911</name>
</gene>
<protein>
    <submittedName>
        <fullName evidence="1">Uncharacterized protein</fullName>
    </submittedName>
</protein>
<dbReference type="EMBL" id="WOCE01000023">
    <property type="protein sequence ID" value="KAE9587465.1"/>
    <property type="molecule type" value="Genomic_DNA"/>
</dbReference>
<accession>A0A6A4N9D5</accession>
<evidence type="ECO:0000313" key="2">
    <source>
        <dbReference type="Proteomes" id="UP000447434"/>
    </source>
</evidence>
<organism evidence="1 2">
    <name type="scientific">Lupinus albus</name>
    <name type="common">White lupine</name>
    <name type="synonym">Lupinus termis</name>
    <dbReference type="NCBI Taxonomy" id="3870"/>
    <lineage>
        <taxon>Eukaryota</taxon>
        <taxon>Viridiplantae</taxon>
        <taxon>Streptophyta</taxon>
        <taxon>Embryophyta</taxon>
        <taxon>Tracheophyta</taxon>
        <taxon>Spermatophyta</taxon>
        <taxon>Magnoliopsida</taxon>
        <taxon>eudicotyledons</taxon>
        <taxon>Gunneridae</taxon>
        <taxon>Pentapetalae</taxon>
        <taxon>rosids</taxon>
        <taxon>fabids</taxon>
        <taxon>Fabales</taxon>
        <taxon>Fabaceae</taxon>
        <taxon>Papilionoideae</taxon>
        <taxon>50 kb inversion clade</taxon>
        <taxon>genistoids sensu lato</taxon>
        <taxon>core genistoids</taxon>
        <taxon>Genisteae</taxon>
        <taxon>Lupinus</taxon>
    </lineage>
</organism>
<name>A0A6A4N9D5_LUPAL</name>
<comment type="caution">
    <text evidence="1">The sequence shown here is derived from an EMBL/GenBank/DDBJ whole genome shotgun (WGS) entry which is preliminary data.</text>
</comment>
<sequence length="51" mass="6028">MLDFELIAHLRHHFIIQIGGIVCNDFTWQPISAYQLFLDKFEYNFSGHTSI</sequence>
<evidence type="ECO:0000313" key="1">
    <source>
        <dbReference type="EMBL" id="KAE9587465.1"/>
    </source>
</evidence>
<dbReference type="OrthoDB" id="1460630at2759"/>
<reference evidence="2" key="1">
    <citation type="journal article" date="2020" name="Nat. Commun.">
        <title>Genome sequence of the cluster root forming white lupin.</title>
        <authorList>
            <person name="Hufnagel B."/>
            <person name="Marques A."/>
            <person name="Soriano A."/>
            <person name="Marques L."/>
            <person name="Divol F."/>
            <person name="Doumas P."/>
            <person name="Sallet E."/>
            <person name="Mancinotti D."/>
            <person name="Carrere S."/>
            <person name="Marande W."/>
            <person name="Arribat S."/>
            <person name="Keller J."/>
            <person name="Huneau C."/>
            <person name="Blein T."/>
            <person name="Aime D."/>
            <person name="Laguerre M."/>
            <person name="Taylor J."/>
            <person name="Schubert V."/>
            <person name="Nelson M."/>
            <person name="Geu-Flores F."/>
            <person name="Crespi M."/>
            <person name="Gallardo-Guerrero K."/>
            <person name="Delaux P.-M."/>
            <person name="Salse J."/>
            <person name="Berges H."/>
            <person name="Guyot R."/>
            <person name="Gouzy J."/>
            <person name="Peret B."/>
        </authorList>
    </citation>
    <scope>NUCLEOTIDE SEQUENCE [LARGE SCALE GENOMIC DNA]</scope>
    <source>
        <strain evidence="2">cv. Amiga</strain>
    </source>
</reference>